<proteinExistence type="predicted"/>
<organism evidence="1 2">
    <name type="scientific">Massilia atriviolacea</name>
    <dbReference type="NCBI Taxonomy" id="2495579"/>
    <lineage>
        <taxon>Bacteria</taxon>
        <taxon>Pseudomonadati</taxon>
        <taxon>Pseudomonadota</taxon>
        <taxon>Betaproteobacteria</taxon>
        <taxon>Burkholderiales</taxon>
        <taxon>Oxalobacteraceae</taxon>
        <taxon>Telluria group</taxon>
        <taxon>Massilia</taxon>
    </lineage>
</organism>
<protein>
    <submittedName>
        <fullName evidence="1">Uncharacterized protein</fullName>
    </submittedName>
</protein>
<comment type="caution">
    <text evidence="1">The sequence shown here is derived from an EMBL/GenBank/DDBJ whole genome shotgun (WGS) entry which is preliminary data.</text>
</comment>
<dbReference type="Proteomes" id="UP000278085">
    <property type="component" value="Unassembled WGS sequence"/>
</dbReference>
<dbReference type="OrthoDB" id="8760042at2"/>
<evidence type="ECO:0000313" key="2">
    <source>
        <dbReference type="Proteomes" id="UP000278085"/>
    </source>
</evidence>
<accession>A0A430HDL9</accession>
<name>A0A430HDL9_9BURK</name>
<keyword evidence="2" id="KW-1185">Reference proteome</keyword>
<gene>
    <name evidence="1" type="ORF">EJB06_28925</name>
</gene>
<sequence length="73" mass="8334">MDDVDRRHEDRRQDLETAAQLHEAIALQRAFGSDAAQRFLKLRGIGDEIAQNALIESYDRRQAARRLRAATVS</sequence>
<dbReference type="RefSeq" id="WP_126077497.1">
    <property type="nucleotide sequence ID" value="NZ_CP051166.1"/>
</dbReference>
<dbReference type="EMBL" id="RXLQ01000024">
    <property type="protein sequence ID" value="RSZ55580.1"/>
    <property type="molecule type" value="Genomic_DNA"/>
</dbReference>
<dbReference type="AlphaFoldDB" id="A0A430HDL9"/>
<reference evidence="1 2" key="1">
    <citation type="submission" date="2018-12" db="EMBL/GenBank/DDBJ databases">
        <authorList>
            <person name="Yang E."/>
        </authorList>
    </citation>
    <scope>NUCLEOTIDE SEQUENCE [LARGE SCALE GENOMIC DNA]</scope>
    <source>
        <strain evidence="1 2">SOD</strain>
    </source>
</reference>
<evidence type="ECO:0000313" key="1">
    <source>
        <dbReference type="EMBL" id="RSZ55580.1"/>
    </source>
</evidence>